<feature type="transmembrane region" description="Helical" evidence="8">
    <location>
        <begin position="264"/>
        <end position="284"/>
    </location>
</feature>
<evidence type="ECO:0000313" key="9">
    <source>
        <dbReference type="EMBL" id="MCV9886464.1"/>
    </source>
</evidence>
<feature type="transmembrane region" description="Helical" evidence="8">
    <location>
        <begin position="111"/>
        <end position="129"/>
    </location>
</feature>
<dbReference type="PANTHER" id="PTHR34975:SF2">
    <property type="entry name" value="SPORE GERMINATION PROTEIN A2"/>
    <property type="match status" value="1"/>
</dbReference>
<dbReference type="InterPro" id="IPR004761">
    <property type="entry name" value="Spore_GerAB"/>
</dbReference>
<dbReference type="RefSeq" id="WP_264143057.1">
    <property type="nucleotide sequence ID" value="NZ_JAOYEY010000038.1"/>
</dbReference>
<feature type="transmembrane region" description="Helical" evidence="8">
    <location>
        <begin position="6"/>
        <end position="27"/>
    </location>
</feature>
<comment type="caution">
    <text evidence="9">The sequence shown here is derived from an EMBL/GenBank/DDBJ whole genome shotgun (WGS) entry which is preliminary data.</text>
</comment>
<evidence type="ECO:0000256" key="3">
    <source>
        <dbReference type="ARBA" id="ARBA00022448"/>
    </source>
</evidence>
<evidence type="ECO:0000313" key="10">
    <source>
        <dbReference type="Proteomes" id="UP001526147"/>
    </source>
</evidence>
<feature type="transmembrane region" description="Helical" evidence="8">
    <location>
        <begin position="34"/>
        <end position="57"/>
    </location>
</feature>
<feature type="transmembrane region" description="Helical" evidence="8">
    <location>
        <begin position="135"/>
        <end position="155"/>
    </location>
</feature>
<evidence type="ECO:0000256" key="2">
    <source>
        <dbReference type="ARBA" id="ARBA00007998"/>
    </source>
</evidence>
<dbReference type="Pfam" id="PF03845">
    <property type="entry name" value="Spore_permease"/>
    <property type="match status" value="1"/>
</dbReference>
<feature type="transmembrane region" description="Helical" evidence="8">
    <location>
        <begin position="209"/>
        <end position="230"/>
    </location>
</feature>
<evidence type="ECO:0000256" key="7">
    <source>
        <dbReference type="ARBA" id="ARBA00023136"/>
    </source>
</evidence>
<keyword evidence="3" id="KW-0813">Transport</keyword>
<proteinExistence type="inferred from homology"/>
<reference evidence="9 10" key="1">
    <citation type="submission" date="2022-10" db="EMBL/GenBank/DDBJ databases">
        <title>Draft genome assembly of moderately radiation resistant bacterium Metabacillus halosaccharovorans.</title>
        <authorList>
            <person name="Pal S."/>
            <person name="Gopinathan A."/>
        </authorList>
    </citation>
    <scope>NUCLEOTIDE SEQUENCE [LARGE SCALE GENOMIC DNA]</scope>
    <source>
        <strain evidence="9 10">VITHBRA001</strain>
    </source>
</reference>
<evidence type="ECO:0000256" key="6">
    <source>
        <dbReference type="ARBA" id="ARBA00022989"/>
    </source>
</evidence>
<gene>
    <name evidence="9" type="ORF">OIH86_12530</name>
</gene>
<name>A0ABT3DHS9_9BACI</name>
<dbReference type="EMBL" id="JAOYEY010000038">
    <property type="protein sequence ID" value="MCV9886464.1"/>
    <property type="molecule type" value="Genomic_DNA"/>
</dbReference>
<protein>
    <submittedName>
        <fullName evidence="9">Spore germination protein</fullName>
    </submittedName>
</protein>
<keyword evidence="4" id="KW-0309">Germination</keyword>
<keyword evidence="6 8" id="KW-1133">Transmembrane helix</keyword>
<accession>A0ABT3DHS9</accession>
<evidence type="ECO:0000256" key="1">
    <source>
        <dbReference type="ARBA" id="ARBA00004141"/>
    </source>
</evidence>
<comment type="subcellular location">
    <subcellularLocation>
        <location evidence="1">Membrane</location>
        <topology evidence="1">Multi-pass membrane protein</topology>
    </subcellularLocation>
</comment>
<keyword evidence="7 8" id="KW-0472">Membrane</keyword>
<evidence type="ECO:0000256" key="4">
    <source>
        <dbReference type="ARBA" id="ARBA00022544"/>
    </source>
</evidence>
<organism evidence="9 10">
    <name type="scientific">Metabacillus halosaccharovorans</name>
    <dbReference type="NCBI Taxonomy" id="930124"/>
    <lineage>
        <taxon>Bacteria</taxon>
        <taxon>Bacillati</taxon>
        <taxon>Bacillota</taxon>
        <taxon>Bacilli</taxon>
        <taxon>Bacillales</taxon>
        <taxon>Bacillaceae</taxon>
        <taxon>Metabacillus</taxon>
    </lineage>
</organism>
<sequence>MSKRYFYIMLILNMLTNIVAYVPTVLIENRSNGALLGMFISLPIGMLLIFFFVKYISEFPEQGIPEILEKYTKKWFRFFYLFFQGFLWFIAGFVTLTIFTHISKQYINPELDELVMMISFLVIIFFGALMNSKHVLYAIEIILLLNFPFIAFIIFKTYTNHEIIWDSARVALTHYQEIPNFETISTASFVYTGYANLVIFNRYFKEVKVGFSIFILSFLGFITLVTTFFIPIGVHGFDGIGIYTFPWIATTEALRIELGFIERVSFLFLGLYINISIASVTLHWHVGMEQLKTIFPSVKIKKKDYTPMIILVVFSLLGLISQYFLDVEMVGRIARIWMMALLPAQIMGIVLLKVILKRRDKPAK</sequence>
<feature type="transmembrane region" description="Helical" evidence="8">
    <location>
        <begin position="336"/>
        <end position="356"/>
    </location>
</feature>
<dbReference type="Proteomes" id="UP001526147">
    <property type="component" value="Unassembled WGS sequence"/>
</dbReference>
<comment type="similarity">
    <text evidence="2">Belongs to the amino acid-polyamine-organocation (APC) superfamily. Spore germination protein (SGP) (TC 2.A.3.9) family.</text>
</comment>
<keyword evidence="5 8" id="KW-0812">Transmembrane</keyword>
<feature type="transmembrane region" description="Helical" evidence="8">
    <location>
        <begin position="77"/>
        <end position="99"/>
    </location>
</feature>
<feature type="transmembrane region" description="Helical" evidence="8">
    <location>
        <begin position="305"/>
        <end position="324"/>
    </location>
</feature>
<dbReference type="PANTHER" id="PTHR34975">
    <property type="entry name" value="SPORE GERMINATION PROTEIN A2"/>
    <property type="match status" value="1"/>
</dbReference>
<keyword evidence="10" id="KW-1185">Reference proteome</keyword>
<evidence type="ECO:0000256" key="5">
    <source>
        <dbReference type="ARBA" id="ARBA00022692"/>
    </source>
</evidence>
<evidence type="ECO:0000256" key="8">
    <source>
        <dbReference type="SAM" id="Phobius"/>
    </source>
</evidence>